<evidence type="ECO:0000313" key="3">
    <source>
        <dbReference type="Proteomes" id="UP000268446"/>
    </source>
</evidence>
<comment type="caution">
    <text evidence="2">The sequence shown here is derived from an EMBL/GenBank/DDBJ whole genome shotgun (WGS) entry which is preliminary data.</text>
</comment>
<reference evidence="2 3" key="1">
    <citation type="submission" date="2018-06" db="EMBL/GenBank/DDBJ databases">
        <title>Extensive metabolic versatility and redundancy in microbially diverse, dynamic hydrothermal sediments.</title>
        <authorList>
            <person name="Dombrowski N."/>
            <person name="Teske A."/>
            <person name="Baker B.J."/>
        </authorList>
    </citation>
    <scope>NUCLEOTIDE SEQUENCE [LARGE SCALE GENOMIC DNA]</scope>
    <source>
        <strain evidence="2">B29_G17</strain>
    </source>
</reference>
<evidence type="ECO:0000313" key="2">
    <source>
        <dbReference type="EMBL" id="RLE51868.1"/>
    </source>
</evidence>
<dbReference type="GO" id="GO:0042781">
    <property type="term" value="F:3'-tRNA processing endoribonuclease activity"/>
    <property type="evidence" value="ECO:0007669"/>
    <property type="project" value="TreeGrafter"/>
</dbReference>
<protein>
    <recommendedName>
        <fullName evidence="1">Metallo-beta-lactamase domain-containing protein</fullName>
    </recommendedName>
</protein>
<dbReference type="AlphaFoldDB" id="A0A497EYY5"/>
<dbReference type="InterPro" id="IPR001279">
    <property type="entry name" value="Metallo-B-lactamas"/>
</dbReference>
<dbReference type="Proteomes" id="UP000268446">
    <property type="component" value="Unassembled WGS sequence"/>
</dbReference>
<feature type="domain" description="Metallo-beta-lactamase" evidence="1">
    <location>
        <begin position="36"/>
        <end position="225"/>
    </location>
</feature>
<name>A0A497EYY5_9CREN</name>
<dbReference type="InterPro" id="IPR036866">
    <property type="entry name" value="RibonucZ/Hydroxyglut_hydro"/>
</dbReference>
<organism evidence="2 3">
    <name type="scientific">Thermoproteota archaeon</name>
    <dbReference type="NCBI Taxonomy" id="2056631"/>
    <lineage>
        <taxon>Archaea</taxon>
        <taxon>Thermoproteota</taxon>
    </lineage>
</organism>
<dbReference type="EMBL" id="QMQZ01000026">
    <property type="protein sequence ID" value="RLE51868.1"/>
    <property type="molecule type" value="Genomic_DNA"/>
</dbReference>
<sequence length="246" mass="28034">MFTSWQKGDLKVKVLFSIPSIATQIIASAESEHLDILLDCGEGILRDLLLKHYRDPRKLGRLKAILITHEHFDHIGGLYSLMDYMHVIGRLEPLIISTPKPSLVAKYFTRTLMEFRESKLTYSVKLMELEDQEEFHVGPLNIKTFKVLHRGSTKTEPIGPLVPAVGYTITYKGLRIVYSGDTGMCDNLLKEVRGADLAILEATWTERKDKPEIHLSEEEAKELGEMAKDYILVHRGRLRAELFGRS</sequence>
<dbReference type="PANTHER" id="PTHR46018:SF2">
    <property type="entry name" value="ZINC PHOSPHODIESTERASE ELAC PROTEIN 1"/>
    <property type="match status" value="1"/>
</dbReference>
<dbReference type="CDD" id="cd16272">
    <property type="entry name" value="RNaseZ_MBL-fold"/>
    <property type="match status" value="1"/>
</dbReference>
<dbReference type="Gene3D" id="3.60.15.10">
    <property type="entry name" value="Ribonuclease Z/Hydroxyacylglutathione hydrolase-like"/>
    <property type="match status" value="1"/>
</dbReference>
<dbReference type="Pfam" id="PF12706">
    <property type="entry name" value="Lactamase_B_2"/>
    <property type="match status" value="1"/>
</dbReference>
<accession>A0A497EYY5</accession>
<evidence type="ECO:0000259" key="1">
    <source>
        <dbReference type="Pfam" id="PF12706"/>
    </source>
</evidence>
<proteinExistence type="predicted"/>
<dbReference type="SUPFAM" id="SSF56281">
    <property type="entry name" value="Metallo-hydrolase/oxidoreductase"/>
    <property type="match status" value="1"/>
</dbReference>
<gene>
    <name evidence="2" type="ORF">DRJ20_01320</name>
</gene>
<dbReference type="PANTHER" id="PTHR46018">
    <property type="entry name" value="ZINC PHOSPHODIESTERASE ELAC PROTEIN 1"/>
    <property type="match status" value="1"/>
</dbReference>